<reference evidence="2" key="2">
    <citation type="submission" date="2025-08" db="UniProtKB">
        <authorList>
            <consortium name="Ensembl"/>
        </authorList>
    </citation>
    <scope>IDENTIFICATION</scope>
</reference>
<keyword evidence="1" id="KW-0732">Signal</keyword>
<dbReference type="Ensembl" id="ENSGAGT00000030549.1">
    <property type="protein sequence ID" value="ENSGAGP00000026874.1"/>
    <property type="gene ID" value="ENSGAGG00000019567.1"/>
</dbReference>
<keyword evidence="3" id="KW-1185">Reference proteome</keyword>
<reference evidence="2" key="3">
    <citation type="submission" date="2025-09" db="UniProtKB">
        <authorList>
            <consortium name="Ensembl"/>
        </authorList>
    </citation>
    <scope>IDENTIFICATION</scope>
</reference>
<sequence length="61" mass="6845">FLFLVCLLGFDSEFKQLVAWVWWCTAVTPATWEAETGRSLELRGSGLQCAMPIRCPVPLTV</sequence>
<evidence type="ECO:0000256" key="1">
    <source>
        <dbReference type="SAM" id="SignalP"/>
    </source>
</evidence>
<organism evidence="2 3">
    <name type="scientific">Gopherus agassizii</name>
    <name type="common">Agassiz's desert tortoise</name>
    <dbReference type="NCBI Taxonomy" id="38772"/>
    <lineage>
        <taxon>Eukaryota</taxon>
        <taxon>Metazoa</taxon>
        <taxon>Chordata</taxon>
        <taxon>Craniata</taxon>
        <taxon>Vertebrata</taxon>
        <taxon>Euteleostomi</taxon>
        <taxon>Archelosauria</taxon>
        <taxon>Testudinata</taxon>
        <taxon>Testudines</taxon>
        <taxon>Cryptodira</taxon>
        <taxon>Durocryptodira</taxon>
        <taxon>Testudinoidea</taxon>
        <taxon>Testudinidae</taxon>
        <taxon>Gopherus</taxon>
    </lineage>
</organism>
<feature type="chain" id="PRO_5019036412" evidence="1">
    <location>
        <begin position="20"/>
        <end position="61"/>
    </location>
</feature>
<dbReference type="Proteomes" id="UP000291020">
    <property type="component" value="Unassembled WGS sequence"/>
</dbReference>
<protein>
    <submittedName>
        <fullName evidence="2">Uncharacterized protein</fullName>
    </submittedName>
</protein>
<evidence type="ECO:0000313" key="3">
    <source>
        <dbReference type="Proteomes" id="UP000291020"/>
    </source>
</evidence>
<accession>A0A452IG74</accession>
<feature type="signal peptide" evidence="1">
    <location>
        <begin position="1"/>
        <end position="19"/>
    </location>
</feature>
<reference evidence="3" key="1">
    <citation type="journal article" date="2017" name="PLoS ONE">
        <title>The Agassiz's desert tortoise genome provides a resource for the conservation of a threatened species.</title>
        <authorList>
            <person name="Tollis M."/>
            <person name="DeNardo D.F."/>
            <person name="Cornelius J.A."/>
            <person name="Dolby G.A."/>
            <person name="Edwards T."/>
            <person name="Henen B.T."/>
            <person name="Karl A.E."/>
            <person name="Murphy R.W."/>
            <person name="Kusumi K."/>
        </authorList>
    </citation>
    <scope>NUCLEOTIDE SEQUENCE [LARGE SCALE GENOMIC DNA]</scope>
</reference>
<name>A0A452IG74_9SAUR</name>
<proteinExistence type="predicted"/>
<dbReference type="AlphaFoldDB" id="A0A452IG74"/>
<evidence type="ECO:0000313" key="2">
    <source>
        <dbReference type="Ensembl" id="ENSGAGP00000026874.1"/>
    </source>
</evidence>